<comment type="similarity">
    <text evidence="2">Belongs to the HAD-like hydrolase superfamily. CbbY/CbbZ/Gph/YieH family.</text>
</comment>
<keyword evidence="6" id="KW-0378">Hydrolase</keyword>
<keyword evidence="5" id="KW-0119">Carbohydrate metabolism</keyword>
<keyword evidence="4" id="KW-0460">Magnesium</keyword>
<keyword evidence="7" id="KW-1185">Reference proteome</keyword>
<name>A0ABN3Z567_THEM3</name>
<evidence type="ECO:0000313" key="6">
    <source>
        <dbReference type="EMBL" id="ADH61466.1"/>
    </source>
</evidence>
<dbReference type="InterPro" id="IPR036412">
    <property type="entry name" value="HAD-like_sf"/>
</dbReference>
<dbReference type="GO" id="GO:0016787">
    <property type="term" value="F:hydrolase activity"/>
    <property type="evidence" value="ECO:0007669"/>
    <property type="project" value="UniProtKB-KW"/>
</dbReference>
<accession>A0ABN3Z567</accession>
<evidence type="ECO:0000256" key="1">
    <source>
        <dbReference type="ARBA" id="ARBA00001946"/>
    </source>
</evidence>
<dbReference type="InterPro" id="IPR006439">
    <property type="entry name" value="HAD-SF_hydro_IA"/>
</dbReference>
<dbReference type="Pfam" id="PF13419">
    <property type="entry name" value="HAD_2"/>
    <property type="match status" value="1"/>
</dbReference>
<dbReference type="InterPro" id="IPR051600">
    <property type="entry name" value="Beta-PGM-like"/>
</dbReference>
<proteinExistence type="inferred from homology"/>
<evidence type="ECO:0000256" key="5">
    <source>
        <dbReference type="ARBA" id="ARBA00023277"/>
    </source>
</evidence>
<dbReference type="EMBL" id="CP002032">
    <property type="protein sequence ID" value="ADH61466.1"/>
    <property type="molecule type" value="Genomic_DNA"/>
</dbReference>
<dbReference type="PRINTS" id="PR00413">
    <property type="entry name" value="HADHALOGNASE"/>
</dbReference>
<dbReference type="SFLD" id="SFLDG01129">
    <property type="entry name" value="C1.5:_HAD__Beta-PGM__Phosphata"/>
    <property type="match status" value="1"/>
</dbReference>
<evidence type="ECO:0000256" key="3">
    <source>
        <dbReference type="ARBA" id="ARBA00022723"/>
    </source>
</evidence>
<keyword evidence="3" id="KW-0479">Metal-binding</keyword>
<protein>
    <submittedName>
        <fullName evidence="6">HAD-superfamily hydrolase, subfamily IA, variant 3</fullName>
    </submittedName>
</protein>
<evidence type="ECO:0000256" key="2">
    <source>
        <dbReference type="ARBA" id="ARBA00006171"/>
    </source>
</evidence>
<dbReference type="SFLD" id="SFLDS00003">
    <property type="entry name" value="Haloacid_Dehalogenase"/>
    <property type="match status" value="1"/>
</dbReference>
<dbReference type="Proteomes" id="UP000002064">
    <property type="component" value="Chromosome"/>
</dbReference>
<dbReference type="InterPro" id="IPR023198">
    <property type="entry name" value="PGP-like_dom2"/>
</dbReference>
<organism evidence="6 7">
    <name type="scientific">Thermoanaerobacter mathranii subsp. mathranii (strain DSM 11426 / CCUG 53645 / CIP 108742 / A3)</name>
    <dbReference type="NCBI Taxonomy" id="583358"/>
    <lineage>
        <taxon>Bacteria</taxon>
        <taxon>Bacillati</taxon>
        <taxon>Bacillota</taxon>
        <taxon>Clostridia</taxon>
        <taxon>Thermoanaerobacterales</taxon>
        <taxon>Thermoanaerobacteraceae</taxon>
        <taxon>Thermoanaerobacter</taxon>
    </lineage>
</organism>
<dbReference type="NCBIfam" id="TIGR01549">
    <property type="entry name" value="HAD-SF-IA-v1"/>
    <property type="match status" value="1"/>
</dbReference>
<dbReference type="PANTHER" id="PTHR46193">
    <property type="entry name" value="6-PHOSPHOGLUCONATE PHOSPHATASE"/>
    <property type="match status" value="1"/>
</dbReference>
<dbReference type="PANTHER" id="PTHR46193:SF18">
    <property type="entry name" value="HEXITOL PHOSPHATASE B"/>
    <property type="match status" value="1"/>
</dbReference>
<dbReference type="InterPro" id="IPR041492">
    <property type="entry name" value="HAD_2"/>
</dbReference>
<comment type="cofactor">
    <cofactor evidence="1">
        <name>Mg(2+)</name>
        <dbReference type="ChEBI" id="CHEBI:18420"/>
    </cofactor>
</comment>
<evidence type="ECO:0000256" key="4">
    <source>
        <dbReference type="ARBA" id="ARBA00022842"/>
    </source>
</evidence>
<dbReference type="Gene3D" id="3.40.50.1000">
    <property type="entry name" value="HAD superfamily/HAD-like"/>
    <property type="match status" value="1"/>
</dbReference>
<dbReference type="RefSeq" id="WP_013150689.1">
    <property type="nucleotide sequence ID" value="NC_014209.1"/>
</dbReference>
<sequence length="226" mass="25359">MIKAVVFDMDGVIIDSEPIHIKLENELFKSLGLEISEEEHLTFVGASSYYMWRKIKERFNLPQSVEELVEKDRKMYLDHVLRTGEIIPIEGITETVKKLFEKKYKLAVASSSPIDVIKLVVKKLAIDNCFEVLVSGDYVENSKPSPDIFLYTAAKLKVKPYECVVIEDSYNGVHGAKKAGMTVIGFKNPNSGNQDLSEADFIVDSLGEELLGIIEGLNNEKNVAEK</sequence>
<dbReference type="SUPFAM" id="SSF56784">
    <property type="entry name" value="HAD-like"/>
    <property type="match status" value="1"/>
</dbReference>
<dbReference type="NCBIfam" id="TIGR01509">
    <property type="entry name" value="HAD-SF-IA-v3"/>
    <property type="match status" value="1"/>
</dbReference>
<reference evidence="6 7" key="1">
    <citation type="submission" date="2010-05" db="EMBL/GenBank/DDBJ databases">
        <title>Complete sequence of Thermoanaerobacter mathranii subsp. mathranii mathranii str. A3.</title>
        <authorList>
            <consortium name="US DOE Joint Genome Institute"/>
            <person name="Lucas S."/>
            <person name="Copeland A."/>
            <person name="Lapidus A."/>
            <person name="Cheng J.-F."/>
            <person name="Bruce D."/>
            <person name="Goodwin L."/>
            <person name="Pitluck S."/>
            <person name="Held B."/>
            <person name="Detter J.C."/>
            <person name="Han C."/>
            <person name="Tapia R."/>
            <person name="Land M."/>
            <person name="Hauser L."/>
            <person name="Kyrpides N."/>
            <person name="Mikhailova N."/>
            <person name="Zhou J."/>
            <person name="Hemme C."/>
            <person name="Woyke T."/>
        </authorList>
    </citation>
    <scope>NUCLEOTIDE SEQUENCE [LARGE SCALE GENOMIC DNA]</scope>
    <source>
        <strain evidence="6 7">A3</strain>
    </source>
</reference>
<gene>
    <name evidence="6" type="ordered locus">Tmath_1765</name>
</gene>
<dbReference type="Gene3D" id="1.10.150.240">
    <property type="entry name" value="Putative phosphatase, domain 2"/>
    <property type="match status" value="1"/>
</dbReference>
<dbReference type="InterPro" id="IPR023214">
    <property type="entry name" value="HAD_sf"/>
</dbReference>
<evidence type="ECO:0000313" key="7">
    <source>
        <dbReference type="Proteomes" id="UP000002064"/>
    </source>
</evidence>
<dbReference type="SFLD" id="SFLDG01135">
    <property type="entry name" value="C1.5.6:_HAD__Beta-PGM__Phospha"/>
    <property type="match status" value="1"/>
</dbReference>